<gene>
    <name evidence="5" type="ORF">CYLTODRAFT_419410</name>
</gene>
<dbReference type="GO" id="GO:0006412">
    <property type="term" value="P:translation"/>
    <property type="evidence" value="ECO:0007669"/>
    <property type="project" value="UniProtKB-KW"/>
</dbReference>
<evidence type="ECO:0000256" key="2">
    <source>
        <dbReference type="ARBA" id="ARBA00022917"/>
    </source>
</evidence>
<accession>A0A0D7BMQ0</accession>
<keyword evidence="2" id="KW-0648">Protein biosynthesis</keyword>
<dbReference type="GO" id="GO:0043023">
    <property type="term" value="F:ribosomal large subunit binding"/>
    <property type="evidence" value="ECO:0007669"/>
    <property type="project" value="TreeGrafter"/>
</dbReference>
<dbReference type="Pfam" id="PF01765">
    <property type="entry name" value="RRF"/>
    <property type="match status" value="1"/>
</dbReference>
<dbReference type="Gene3D" id="3.30.1360.40">
    <property type="match status" value="1"/>
</dbReference>
<evidence type="ECO:0000313" key="5">
    <source>
        <dbReference type="EMBL" id="KIY70871.1"/>
    </source>
</evidence>
<dbReference type="EMBL" id="KN880462">
    <property type="protein sequence ID" value="KIY70871.1"/>
    <property type="molecule type" value="Genomic_DNA"/>
</dbReference>
<proteinExistence type="inferred from homology"/>
<dbReference type="GO" id="GO:0005739">
    <property type="term" value="C:mitochondrion"/>
    <property type="evidence" value="ECO:0007669"/>
    <property type="project" value="TreeGrafter"/>
</dbReference>
<dbReference type="PANTHER" id="PTHR20982:SF3">
    <property type="entry name" value="MITOCHONDRIAL RIBOSOME RECYCLING FACTOR PSEUDO 1"/>
    <property type="match status" value="1"/>
</dbReference>
<comment type="function">
    <text evidence="3">Necessary for protein synthesis in mitochondria. Functions as a ribosome recycling factor in mitochondria.</text>
</comment>
<evidence type="ECO:0000256" key="3">
    <source>
        <dbReference type="ARBA" id="ARBA00024909"/>
    </source>
</evidence>
<evidence type="ECO:0000313" key="6">
    <source>
        <dbReference type="Proteomes" id="UP000054007"/>
    </source>
</evidence>
<dbReference type="Gene3D" id="1.10.132.20">
    <property type="entry name" value="Ribosome-recycling factor"/>
    <property type="match status" value="1"/>
</dbReference>
<dbReference type="InterPro" id="IPR002661">
    <property type="entry name" value="Ribosome_recyc_fac"/>
</dbReference>
<sequence length="238" mass="26472">MLRLVRAPLRRTLGASVARTASRELPRAFEQRRFYAKKDKGVVKDAHKLVPGSQQPLTDPAAREEYSKCEDKMSAAAEWFRKDCAEGATRATGRITPALLDSVKVDGQPLQSYATVGVRDGSVLVVTVFEDSTMKSVEGAIYDAKLTGMTPQRVDNRTLRIPVPKPTIDAKTQMATNASRKAEEARVQCRKFHQASLKKGKYEKRSIELETFQKLLDKYIADVDKILSDMKKALGVGK</sequence>
<keyword evidence="6" id="KW-1185">Reference proteome</keyword>
<dbReference type="AlphaFoldDB" id="A0A0D7BMQ0"/>
<dbReference type="OrthoDB" id="407355at2759"/>
<protein>
    <submittedName>
        <fullName evidence="5">Ribosome recycling factor</fullName>
    </submittedName>
</protein>
<feature type="domain" description="Ribosome recycling factor" evidence="4">
    <location>
        <begin position="90"/>
        <end position="234"/>
    </location>
</feature>
<comment type="similarity">
    <text evidence="1">Belongs to the RRF family.</text>
</comment>
<dbReference type="PANTHER" id="PTHR20982">
    <property type="entry name" value="RIBOSOME RECYCLING FACTOR"/>
    <property type="match status" value="1"/>
</dbReference>
<dbReference type="STRING" id="1314674.A0A0D7BMQ0"/>
<dbReference type="Proteomes" id="UP000054007">
    <property type="component" value="Unassembled WGS sequence"/>
</dbReference>
<dbReference type="InterPro" id="IPR036191">
    <property type="entry name" value="RRF_sf"/>
</dbReference>
<reference evidence="5 6" key="1">
    <citation type="journal article" date="2015" name="Fungal Genet. Biol.">
        <title>Evolution of novel wood decay mechanisms in Agaricales revealed by the genome sequences of Fistulina hepatica and Cylindrobasidium torrendii.</title>
        <authorList>
            <person name="Floudas D."/>
            <person name="Held B.W."/>
            <person name="Riley R."/>
            <person name="Nagy L.G."/>
            <person name="Koehler G."/>
            <person name="Ransdell A.S."/>
            <person name="Younus H."/>
            <person name="Chow J."/>
            <person name="Chiniquy J."/>
            <person name="Lipzen A."/>
            <person name="Tritt A."/>
            <person name="Sun H."/>
            <person name="Haridas S."/>
            <person name="LaButti K."/>
            <person name="Ohm R.A."/>
            <person name="Kues U."/>
            <person name="Blanchette R.A."/>
            <person name="Grigoriev I.V."/>
            <person name="Minto R.E."/>
            <person name="Hibbett D.S."/>
        </authorList>
    </citation>
    <scope>NUCLEOTIDE SEQUENCE [LARGE SCALE GENOMIC DNA]</scope>
    <source>
        <strain evidence="5 6">FP15055 ss-10</strain>
    </source>
</reference>
<dbReference type="InterPro" id="IPR023584">
    <property type="entry name" value="Ribosome_recyc_fac_dom"/>
</dbReference>
<dbReference type="SUPFAM" id="SSF55194">
    <property type="entry name" value="Ribosome recycling factor, RRF"/>
    <property type="match status" value="1"/>
</dbReference>
<name>A0A0D7BMQ0_9AGAR</name>
<evidence type="ECO:0000259" key="4">
    <source>
        <dbReference type="Pfam" id="PF01765"/>
    </source>
</evidence>
<organism evidence="5 6">
    <name type="scientific">Cylindrobasidium torrendii FP15055 ss-10</name>
    <dbReference type="NCBI Taxonomy" id="1314674"/>
    <lineage>
        <taxon>Eukaryota</taxon>
        <taxon>Fungi</taxon>
        <taxon>Dikarya</taxon>
        <taxon>Basidiomycota</taxon>
        <taxon>Agaricomycotina</taxon>
        <taxon>Agaricomycetes</taxon>
        <taxon>Agaricomycetidae</taxon>
        <taxon>Agaricales</taxon>
        <taxon>Marasmiineae</taxon>
        <taxon>Physalacriaceae</taxon>
        <taxon>Cylindrobasidium</taxon>
    </lineage>
</organism>
<evidence type="ECO:0000256" key="1">
    <source>
        <dbReference type="ARBA" id="ARBA00005912"/>
    </source>
</evidence>